<accession>A0A1M5EYX7</accession>
<dbReference type="OrthoDB" id="9814535at2"/>
<keyword evidence="5" id="KW-0998">Cell outer membrane</keyword>
<name>A0A1M5EYX7_9BACE</name>
<keyword evidence="4" id="KW-0472">Membrane</keyword>
<evidence type="ECO:0000313" key="7">
    <source>
        <dbReference type="EMBL" id="SHF84409.1"/>
    </source>
</evidence>
<organism evidence="7 8">
    <name type="scientific">Bacteroides luti</name>
    <dbReference type="NCBI Taxonomy" id="1297750"/>
    <lineage>
        <taxon>Bacteria</taxon>
        <taxon>Pseudomonadati</taxon>
        <taxon>Bacteroidota</taxon>
        <taxon>Bacteroidia</taxon>
        <taxon>Bacteroidales</taxon>
        <taxon>Bacteroidaceae</taxon>
        <taxon>Bacteroides</taxon>
    </lineage>
</organism>
<sequence>MRKVLYLSLLFLTACSTTRNLPEDETLYTGMKKTVVENRDASKAGDEALEEVYAALAVPPNNALFGSSSVRVPFPFGLWMYNAFKKSEKGLGRWMFNRFASEPVLISTVNPDVRVKVARNLLRDYGYFNGQVAYEVIPTKKRQAKIKYKVDMQQPYLLDSIFYSHYSARTDSLLHRRIVDKVLRSGDHFSVLKLDEERQRLSTLLRNAGYYYFRPEFIAFLADTTRQSGRISLKITPKADLPELVLRSWKIGNRSVALSGMNGEPPTDSLLYKDLMIYYQGKLHVRPVVLYNRFRLMPGETYSQIKQLRTQENINRLGIFKYADLQFTPRDTTQGNNVLDVQMNAAYDLPLDGELELNVTSKSNDQVGPGAAFSVTRRNLFGGGENLTVKLKGSYEWQTNNPVGGSSSVINSYELGASAALVIPRIVLPGMEYKELTYPATTTFRLYADQMNRAKYFKLLAFGGNATYDFQTSRVSRHSITPFKLTFNVLQSTTQRFDSVTNANPALYLSLKNQFIPAMNYTYTYDDAGVKNKRNHVWWETSLTSAGNITSGIYRLFGRSFNEEKKLLGNPFAQFLKLSSEVRYNYKITARQSLVARLSGGILYAYGNSEVAPYNEQFYIGGANSLRAFTIRSLGPGSYRPDAGNTYSYMDQTGNLKFEANVEYRFNLLGNLNGAIFLDAGNIWLLNDDIARPGGKFGLSKLGKEIALGTGAGLRYDLSFLVIRLDAGIGLHAPYETSKSGYYNIPSFKDGLGLHLAIGYPF</sequence>
<evidence type="ECO:0000256" key="2">
    <source>
        <dbReference type="ARBA" id="ARBA00022692"/>
    </source>
</evidence>
<keyword evidence="2" id="KW-0812">Transmembrane</keyword>
<evidence type="ECO:0000313" key="8">
    <source>
        <dbReference type="Proteomes" id="UP000184509"/>
    </source>
</evidence>
<comment type="subcellular location">
    <subcellularLocation>
        <location evidence="1">Membrane</location>
    </subcellularLocation>
</comment>
<reference evidence="7 8" key="1">
    <citation type="submission" date="2016-11" db="EMBL/GenBank/DDBJ databases">
        <authorList>
            <person name="Jaros S."/>
            <person name="Januszkiewicz K."/>
            <person name="Wedrychowicz H."/>
        </authorList>
    </citation>
    <scope>NUCLEOTIDE SEQUENCE [LARGE SCALE GENOMIC DNA]</scope>
    <source>
        <strain evidence="7 8">DSM 26991</strain>
    </source>
</reference>
<dbReference type="RefSeq" id="WP_073403124.1">
    <property type="nucleotide sequence ID" value="NZ_FQTV01000015.1"/>
</dbReference>
<evidence type="ECO:0000256" key="5">
    <source>
        <dbReference type="ARBA" id="ARBA00023237"/>
    </source>
</evidence>
<dbReference type="Pfam" id="PF01103">
    <property type="entry name" value="Omp85"/>
    <property type="match status" value="1"/>
</dbReference>
<dbReference type="GO" id="GO:0019867">
    <property type="term" value="C:outer membrane"/>
    <property type="evidence" value="ECO:0007669"/>
    <property type="project" value="InterPro"/>
</dbReference>
<keyword evidence="3" id="KW-0732">Signal</keyword>
<dbReference type="Gene3D" id="2.40.160.50">
    <property type="entry name" value="membrane protein fhac: a member of the omp85/tpsb transporter family"/>
    <property type="match status" value="1"/>
</dbReference>
<proteinExistence type="predicted"/>
<dbReference type="Proteomes" id="UP000184509">
    <property type="component" value="Unassembled WGS sequence"/>
</dbReference>
<protein>
    <submittedName>
        <fullName evidence="7">Outer membrane protein assembly factor BamA</fullName>
    </submittedName>
</protein>
<gene>
    <name evidence="7" type="ORF">SAMN05444405_11520</name>
</gene>
<dbReference type="PROSITE" id="PS51257">
    <property type="entry name" value="PROKAR_LIPOPROTEIN"/>
    <property type="match status" value="1"/>
</dbReference>
<dbReference type="Gene3D" id="3.10.20.310">
    <property type="entry name" value="membrane protein fhac"/>
    <property type="match status" value="1"/>
</dbReference>
<dbReference type="STRING" id="1297750.SAMN05444405_11520"/>
<keyword evidence="8" id="KW-1185">Reference proteome</keyword>
<dbReference type="PANTHER" id="PTHR12815">
    <property type="entry name" value="SORTING AND ASSEMBLY MACHINERY SAMM50 PROTEIN FAMILY MEMBER"/>
    <property type="match status" value="1"/>
</dbReference>
<evidence type="ECO:0000256" key="3">
    <source>
        <dbReference type="ARBA" id="ARBA00022729"/>
    </source>
</evidence>
<dbReference type="InterPro" id="IPR000184">
    <property type="entry name" value="Bac_surfAg_D15"/>
</dbReference>
<feature type="domain" description="Bacterial surface antigen (D15)" evidence="6">
    <location>
        <begin position="379"/>
        <end position="734"/>
    </location>
</feature>
<evidence type="ECO:0000256" key="1">
    <source>
        <dbReference type="ARBA" id="ARBA00004370"/>
    </source>
</evidence>
<evidence type="ECO:0000259" key="6">
    <source>
        <dbReference type="Pfam" id="PF01103"/>
    </source>
</evidence>
<evidence type="ECO:0000256" key="4">
    <source>
        <dbReference type="ARBA" id="ARBA00023136"/>
    </source>
</evidence>
<dbReference type="InterPro" id="IPR039910">
    <property type="entry name" value="D15-like"/>
</dbReference>
<dbReference type="AlphaFoldDB" id="A0A1M5EYX7"/>
<dbReference type="EMBL" id="FQTV01000015">
    <property type="protein sequence ID" value="SHF84409.1"/>
    <property type="molecule type" value="Genomic_DNA"/>
</dbReference>
<dbReference type="PANTHER" id="PTHR12815:SF47">
    <property type="entry name" value="TRANSLOCATION AND ASSEMBLY MODULE SUBUNIT TAMA"/>
    <property type="match status" value="1"/>
</dbReference>